<accession>A0A2J7R6S5</accession>
<comment type="subcellular location">
    <subcellularLocation>
        <location evidence="2">Cytoplasm</location>
    </subcellularLocation>
    <subcellularLocation>
        <location evidence="1">Nucleus speckle</location>
    </subcellularLocation>
</comment>
<dbReference type="SUPFAM" id="SSF48371">
    <property type="entry name" value="ARM repeat"/>
    <property type="match status" value="2"/>
</dbReference>
<evidence type="ECO:0000259" key="11">
    <source>
        <dbReference type="Pfam" id="PF23096"/>
    </source>
</evidence>
<gene>
    <name evidence="12" type="ORF">B7P43_G15901</name>
</gene>
<keyword evidence="13" id="KW-1185">Reference proteome</keyword>
<protein>
    <submittedName>
        <fullName evidence="12">Proteasome activator complex subunit 4</fullName>
    </submittedName>
</protein>
<organism evidence="12 13">
    <name type="scientific">Cryptotermes secundus</name>
    <dbReference type="NCBI Taxonomy" id="105785"/>
    <lineage>
        <taxon>Eukaryota</taxon>
        <taxon>Metazoa</taxon>
        <taxon>Ecdysozoa</taxon>
        <taxon>Arthropoda</taxon>
        <taxon>Hexapoda</taxon>
        <taxon>Insecta</taxon>
        <taxon>Pterygota</taxon>
        <taxon>Neoptera</taxon>
        <taxon>Polyneoptera</taxon>
        <taxon>Dictyoptera</taxon>
        <taxon>Blattodea</taxon>
        <taxon>Blattoidea</taxon>
        <taxon>Termitoidae</taxon>
        <taxon>Kalotermitidae</taxon>
        <taxon>Cryptotermitinae</taxon>
        <taxon>Cryptotermes</taxon>
    </lineage>
</organism>
<evidence type="ECO:0000256" key="6">
    <source>
        <dbReference type="ARBA" id="ARBA00022763"/>
    </source>
</evidence>
<keyword evidence="8" id="KW-0539">Nucleus</keyword>
<dbReference type="InterPro" id="IPR032430">
    <property type="entry name" value="Blm10_mid"/>
</dbReference>
<dbReference type="GO" id="GO:0006281">
    <property type="term" value="P:DNA repair"/>
    <property type="evidence" value="ECO:0007669"/>
    <property type="project" value="UniProtKB-KW"/>
</dbReference>
<evidence type="ECO:0000259" key="10">
    <source>
        <dbReference type="Pfam" id="PF16507"/>
    </source>
</evidence>
<dbReference type="Gene3D" id="1.25.10.10">
    <property type="entry name" value="Leucine-rich Repeat Variant"/>
    <property type="match status" value="1"/>
</dbReference>
<keyword evidence="7" id="KW-0234">DNA repair</keyword>
<feature type="domain" description="Proteasome activator complex subunit 4 C-terminal" evidence="9">
    <location>
        <begin position="1754"/>
        <end position="1838"/>
    </location>
</feature>
<dbReference type="InterPro" id="IPR021843">
    <property type="entry name" value="PSME4_C"/>
</dbReference>
<dbReference type="STRING" id="105785.A0A2J7R6S5"/>
<evidence type="ECO:0000259" key="9">
    <source>
        <dbReference type="Pfam" id="PF11919"/>
    </source>
</evidence>
<dbReference type="GO" id="GO:0016607">
    <property type="term" value="C:nuclear speck"/>
    <property type="evidence" value="ECO:0007669"/>
    <property type="project" value="UniProtKB-SubCell"/>
</dbReference>
<dbReference type="Pfam" id="PF16507">
    <property type="entry name" value="HEAT_PSME4_mid"/>
    <property type="match status" value="1"/>
</dbReference>
<feature type="domain" description="Proteasome activator Blm10 middle HEAT repeats region" evidence="10">
    <location>
        <begin position="321"/>
        <end position="801"/>
    </location>
</feature>
<dbReference type="InParanoid" id="A0A2J7R6S5"/>
<dbReference type="InterPro" id="IPR016024">
    <property type="entry name" value="ARM-type_fold"/>
</dbReference>
<dbReference type="PANTHER" id="PTHR32170:SF3">
    <property type="entry name" value="PROTEASOME ACTIVATOR COMPLEX SUBUNIT 4"/>
    <property type="match status" value="1"/>
</dbReference>
<dbReference type="Pfam" id="PF11919">
    <property type="entry name" value="PSME4_C"/>
    <property type="match status" value="1"/>
</dbReference>
<evidence type="ECO:0000313" key="13">
    <source>
        <dbReference type="Proteomes" id="UP000235965"/>
    </source>
</evidence>
<dbReference type="OrthoDB" id="17907at2759"/>
<evidence type="ECO:0000256" key="8">
    <source>
        <dbReference type="ARBA" id="ARBA00023242"/>
    </source>
</evidence>
<dbReference type="GO" id="GO:0005829">
    <property type="term" value="C:cytosol"/>
    <property type="evidence" value="ECO:0007669"/>
    <property type="project" value="TreeGrafter"/>
</dbReference>
<feature type="domain" description="Proteasome activator complex subunit 4-like HEAT repeat-like" evidence="11">
    <location>
        <begin position="1167"/>
        <end position="1449"/>
    </location>
</feature>
<reference evidence="12 13" key="1">
    <citation type="submission" date="2017-12" db="EMBL/GenBank/DDBJ databases">
        <title>Hemimetabolous genomes reveal molecular basis of termite eusociality.</title>
        <authorList>
            <person name="Harrison M.C."/>
            <person name="Jongepier E."/>
            <person name="Robertson H.M."/>
            <person name="Arning N."/>
            <person name="Bitard-Feildel T."/>
            <person name="Chao H."/>
            <person name="Childers C.P."/>
            <person name="Dinh H."/>
            <person name="Doddapaneni H."/>
            <person name="Dugan S."/>
            <person name="Gowin J."/>
            <person name="Greiner C."/>
            <person name="Han Y."/>
            <person name="Hu H."/>
            <person name="Hughes D.S.T."/>
            <person name="Huylmans A.-K."/>
            <person name="Kemena C."/>
            <person name="Kremer L.P.M."/>
            <person name="Lee S.L."/>
            <person name="Lopez-Ezquerra A."/>
            <person name="Mallet L."/>
            <person name="Monroy-Kuhn J.M."/>
            <person name="Moser A."/>
            <person name="Murali S.C."/>
            <person name="Muzny D.M."/>
            <person name="Otani S."/>
            <person name="Piulachs M.-D."/>
            <person name="Poelchau M."/>
            <person name="Qu J."/>
            <person name="Schaub F."/>
            <person name="Wada-Katsumata A."/>
            <person name="Worley K.C."/>
            <person name="Xie Q."/>
            <person name="Ylla G."/>
            <person name="Poulsen M."/>
            <person name="Gibbs R.A."/>
            <person name="Schal C."/>
            <person name="Richards S."/>
            <person name="Belles X."/>
            <person name="Korb J."/>
            <person name="Bornberg-Bauer E."/>
        </authorList>
    </citation>
    <scope>NUCLEOTIDE SEQUENCE [LARGE SCALE GENOMIC DNA]</scope>
    <source>
        <tissue evidence="12">Whole body</tissue>
    </source>
</reference>
<dbReference type="GO" id="GO:0000502">
    <property type="term" value="C:proteasome complex"/>
    <property type="evidence" value="ECO:0007669"/>
    <property type="project" value="UniProtKB-KW"/>
</dbReference>
<dbReference type="GO" id="GO:0016504">
    <property type="term" value="F:peptidase activator activity"/>
    <property type="evidence" value="ECO:0007669"/>
    <property type="project" value="InterPro"/>
</dbReference>
<keyword evidence="6" id="KW-0227">DNA damage</keyword>
<evidence type="ECO:0000256" key="3">
    <source>
        <dbReference type="ARBA" id="ARBA00005739"/>
    </source>
</evidence>
<evidence type="ECO:0000256" key="4">
    <source>
        <dbReference type="ARBA" id="ARBA00022490"/>
    </source>
</evidence>
<evidence type="ECO:0000313" key="12">
    <source>
        <dbReference type="EMBL" id="PNF36516.1"/>
    </source>
</evidence>
<dbReference type="InterPro" id="IPR055455">
    <property type="entry name" value="HEAT_PSME4"/>
</dbReference>
<evidence type="ECO:0000256" key="2">
    <source>
        <dbReference type="ARBA" id="ARBA00004496"/>
    </source>
</evidence>
<evidence type="ECO:0000256" key="5">
    <source>
        <dbReference type="ARBA" id="ARBA00022737"/>
    </source>
</evidence>
<dbReference type="PANTHER" id="PTHR32170">
    <property type="entry name" value="PROTEASOME ACTIVATOR COMPLEX SUBUNIT 4"/>
    <property type="match status" value="1"/>
</dbReference>
<comment type="similarity">
    <text evidence="3">Belongs to the BLM10 family.</text>
</comment>
<dbReference type="EMBL" id="NEVH01006756">
    <property type="protein sequence ID" value="PNF36516.1"/>
    <property type="molecule type" value="Genomic_DNA"/>
</dbReference>
<evidence type="ECO:0000256" key="7">
    <source>
        <dbReference type="ARBA" id="ARBA00023204"/>
    </source>
</evidence>
<evidence type="ECO:0000256" key="1">
    <source>
        <dbReference type="ARBA" id="ARBA00004324"/>
    </source>
</evidence>
<keyword evidence="4" id="KW-0963">Cytoplasm</keyword>
<dbReference type="GO" id="GO:0010499">
    <property type="term" value="P:proteasomal ubiquitin-independent protein catabolic process"/>
    <property type="evidence" value="ECO:0007669"/>
    <property type="project" value="TreeGrafter"/>
</dbReference>
<keyword evidence="5" id="KW-0677">Repeat</keyword>
<comment type="caution">
    <text evidence="12">The sequence shown here is derived from an EMBL/GenBank/DDBJ whole genome shotgun (WGS) entry which is preliminary data.</text>
</comment>
<dbReference type="GO" id="GO:0070628">
    <property type="term" value="F:proteasome binding"/>
    <property type="evidence" value="ECO:0007669"/>
    <property type="project" value="InterPro"/>
</dbReference>
<dbReference type="InterPro" id="IPR011989">
    <property type="entry name" value="ARM-like"/>
</dbReference>
<sequence length="1838" mass="211189">MMDEDNRENIGGRIKRLGYKPQREIVYCKLLPYADQLDEESVRMLSEIKANLGRAVMMREMRPGCGMWTARLTKYVKLYGMKFSKEDHLTFIHLMYQLVTIPNLEPWLVSKFAQALIILLKKKELISPEELVLPWRPLYDLCKRIMVTSPGAVGMYRYFSSLDTTLNSMVHAARYYFPASATQEVLDMFRPRLCPFDSGAMCTTVEMLEWFLPISLPPVKSCLGHQLWFHEFMNLWEVCHNAPAWEGDILWLMARLARCNIGYIDWEPYIPLMFTRFLRSLNLPVSYKNVQSSKHHKLDSSAIALWTVSVVGGGSTAQKYLDKFMKAIESYFHPANFGRWLVKLKDLLRKLPYYFIQRLHTERYKKLTWETPIPDSHRLTEEDITNFVQSIKPVAMQAMFSKMGLVEVSQALQHLATLRPTIIIPQIIERMYSTLEMLTEPHKLTAAMQCMVAVARPMVQGGAYKEGPTHVIPLLMSTLPGIDPNDIKKCFVTFQFISTFAALVPIVDCSSAPEYWRNLTEEEEMIALATADFEDFVLQFLDRCFLLIESSSMEVTRLEREEDKRSKLENMAEGALSSTCTTVLMQTSSQIFKSALKKLHSFVTGRILETKVAGHFIATVVRSFSKVNPEETLRVLLPHLCDTVLTLVESDDILEEEILDNELLYNLLLLSEVVDCRGNALLPYMGMLQRVLDRTLHLACREGFLSSSCILRHILSGLTSITPVEYRSVPGSFDRPVKDYLPIKDWGMPGNPYSMQLKWYVPGNNEVACVQSLISRYLPPELQRINSFISDEVQLTREELQCSLGIVIAVLGCRSMLPVWDEPPVKLIDSCLPITPFLPSVDVGGGHVTMPDGSNVRKSVADTVNRLQEKLLLCREDDTKSFFSLIVLWEYLLIDRFGSKSCYEVHWKNFRMLKKVLENKLVGQKRHLRALLIDRTMLQHESLLEQGSMCLTPTHRQMMINLLTLSTSHYSEVRSRAQVKLFTALDQFSYSYTVLIPHLLRNLQQDSSQFHEQFKGSLYVLLGPKQNPLVTRHDWEMLMNLWPAIVRTKPSEKLSVIRLIENIVESVHKHFPTITISLQIPELCLAAARQLWNSSPAPCFQVVSDEEVAIGMQQLEDRNQYNTDQYLALLDSLMDAMQQENLHWRYRSMALSFLRDLVHPDLPYSARTVRYFLHTLIHDSLELRKIAIRSTVFLLKQQKRAHKKILIDPLSFSGGEKAKGPGDHASNRWVQYCSKTRPLTAEAWDTPCYVHKPYHGFYCWPEQVEVYAASGEQPALDRSHDELTAEEKEVDLFFSDQQNVDRLVELLALEEKKGKDKFNGYRFIMFKGLFRNHGDTYLNHFLPHLERLVTDKHESSQRCAAEIIAGIIRGSKHWPFHKVSALWKALAPIIRLALLNMTVETIADWGICFATSSENRDPNRHHWLLELLMEDPLRDEASFIECGRLYTLQGALNQQEWRVSELFHRLLSYLKPFLTHPFQNVRERLGSVLTNIFEPDILLLGGSRTTSPHITTFVSEIIPQLAVLYQIGPKALDSSSNHIELRKKLSGESADPVMNMLENMQVNGEERDVAIRLLKTVCRWVTGSISRAQYATVAEYYEFFPLVCLMSNYDADEELSRSCVSMLAMMGQALMLPQHVPVVLQSVSKVSESISWWARSSCLEFLQVVVFHNMATILSKQVWIREVLDIVLQLLEDDWLEVREKASQVLGGLLHCNFIESTDDLIEKFKLKSKTKVKKQQVHGHAMDAVDLQSLRLRHSGILGLCAFINAYPYDVPEFVPDVFLHLGDHLNDPQPIPSTIRKTLGDFKRTHHDNWEQHSLKFTEQQLGVLRDLTIPPTYYA</sequence>
<dbReference type="Proteomes" id="UP000235965">
    <property type="component" value="Unassembled WGS sequence"/>
</dbReference>
<proteinExistence type="inferred from homology"/>
<keyword evidence="12" id="KW-0647">Proteasome</keyword>
<dbReference type="Pfam" id="PF23096">
    <property type="entry name" value="HEAT_PSME4"/>
    <property type="match status" value="1"/>
</dbReference>
<name>A0A2J7R6S5_9NEOP</name>
<dbReference type="InterPro" id="IPR035309">
    <property type="entry name" value="PSME4"/>
</dbReference>